<dbReference type="SMART" id="SM00342">
    <property type="entry name" value="HTH_ARAC"/>
    <property type="match status" value="1"/>
</dbReference>
<keyword evidence="8" id="KW-1185">Reference proteome</keyword>
<organism evidence="7 8">
    <name type="scientific">Metabacillus bambusae</name>
    <dbReference type="NCBI Taxonomy" id="2795218"/>
    <lineage>
        <taxon>Bacteria</taxon>
        <taxon>Bacillati</taxon>
        <taxon>Bacillota</taxon>
        <taxon>Bacilli</taxon>
        <taxon>Bacillales</taxon>
        <taxon>Bacillaceae</taxon>
        <taxon>Metabacillus</taxon>
    </lineage>
</organism>
<dbReference type="Gene3D" id="1.10.10.60">
    <property type="entry name" value="Homeodomain-like"/>
    <property type="match status" value="2"/>
</dbReference>
<gene>
    <name evidence="7" type="ORF">I7822_20705</name>
</gene>
<dbReference type="InterPro" id="IPR001789">
    <property type="entry name" value="Sig_transdc_resp-reg_receiver"/>
</dbReference>
<evidence type="ECO:0000256" key="3">
    <source>
        <dbReference type="ARBA" id="ARBA00023163"/>
    </source>
</evidence>
<evidence type="ECO:0000313" key="7">
    <source>
        <dbReference type="EMBL" id="MBO1514046.1"/>
    </source>
</evidence>
<feature type="domain" description="Response regulatory" evidence="6">
    <location>
        <begin position="14"/>
        <end position="131"/>
    </location>
</feature>
<sequence>MPGGIFLKSGEGCRIVIVDDEQLIRQGIKHYVEWEQKGFQIVGEASNGQEALELIELTKPHIILTDIVMPIMDGEELTRIVKSKYPHIEIIILSSFGEFEYVRSTFQSGAVDYILKPKLDADTLLNVLKTAASRIPSLQAANGDTNVAINIGHMIEKFVSGYDTQYDEKLMAETFPYERFCLVAADTRLLKDTDAINMDLIIHRFEELLDTQLKKIKLQEFTTDENVSVFLVNGQEDELKEMQGLAAKLLELDSQLSVLICDTFERFSQIGIKYNDVIKKMLQYRFYFPETKIIVEEDLAKEGPKITSFNLDKFTNDFKHERFDSAFDYLEEHVTELSAAFTTDIFEYKAFFGNIIFNISILLNNLEYDVKNLENEKFSFFNSIDEAKTAASVVEQLHRFVEKAKEIILSRKNQTGHSNLQQILDYIEENYTEPLSLTGVANHFHFNPSYLSSYFATHNKEGFNEYLNRIRIEEAAKLLINSSIPISEISGHVGYSDHSYFCKVFKKQRGLSPSQYRRNQKLNK</sequence>
<dbReference type="PROSITE" id="PS01124">
    <property type="entry name" value="HTH_ARAC_FAMILY_2"/>
    <property type="match status" value="1"/>
</dbReference>
<evidence type="ECO:0000256" key="4">
    <source>
        <dbReference type="PROSITE-ProRule" id="PRU00169"/>
    </source>
</evidence>
<dbReference type="PRINTS" id="PR00032">
    <property type="entry name" value="HTHARAC"/>
</dbReference>
<dbReference type="SUPFAM" id="SSF52172">
    <property type="entry name" value="CheY-like"/>
    <property type="match status" value="1"/>
</dbReference>
<reference evidence="7 8" key="1">
    <citation type="submission" date="2021-03" db="EMBL/GenBank/DDBJ databases">
        <title>Whole genome sequence of Metabacillus bambusae BG109.</title>
        <authorList>
            <person name="Jeong J.W."/>
        </authorList>
    </citation>
    <scope>NUCLEOTIDE SEQUENCE [LARGE SCALE GENOMIC DNA]</scope>
    <source>
        <strain evidence="7 8">BG109</strain>
    </source>
</reference>
<dbReference type="PANTHER" id="PTHR43280">
    <property type="entry name" value="ARAC-FAMILY TRANSCRIPTIONAL REGULATOR"/>
    <property type="match status" value="1"/>
</dbReference>
<keyword evidence="3" id="KW-0804">Transcription</keyword>
<keyword evidence="4" id="KW-0597">Phosphoprotein</keyword>
<name>A0ABS3N7N1_9BACI</name>
<dbReference type="SMART" id="SM00448">
    <property type="entry name" value="REC"/>
    <property type="match status" value="1"/>
</dbReference>
<dbReference type="Pfam" id="PF00072">
    <property type="entry name" value="Response_reg"/>
    <property type="match status" value="1"/>
</dbReference>
<dbReference type="InterPro" id="IPR020449">
    <property type="entry name" value="Tscrpt_reg_AraC-type_HTH"/>
</dbReference>
<keyword evidence="2" id="KW-0238">DNA-binding</keyword>
<evidence type="ECO:0000313" key="8">
    <source>
        <dbReference type="Proteomes" id="UP000663981"/>
    </source>
</evidence>
<dbReference type="InterPro" id="IPR009057">
    <property type="entry name" value="Homeodomain-like_sf"/>
</dbReference>
<dbReference type="SUPFAM" id="SSF46689">
    <property type="entry name" value="Homeodomain-like"/>
    <property type="match status" value="2"/>
</dbReference>
<accession>A0ABS3N7N1</accession>
<dbReference type="InterPro" id="IPR011006">
    <property type="entry name" value="CheY-like_superfamily"/>
</dbReference>
<dbReference type="Proteomes" id="UP000663981">
    <property type="component" value="Unassembled WGS sequence"/>
</dbReference>
<feature type="modified residue" description="4-aspartylphosphate" evidence="4">
    <location>
        <position position="66"/>
    </location>
</feature>
<feature type="domain" description="HTH araC/xylS-type" evidence="5">
    <location>
        <begin position="421"/>
        <end position="519"/>
    </location>
</feature>
<dbReference type="PROSITE" id="PS50110">
    <property type="entry name" value="RESPONSE_REGULATORY"/>
    <property type="match status" value="1"/>
</dbReference>
<protein>
    <submittedName>
        <fullName evidence="7">Response regulator transcription factor</fullName>
    </submittedName>
</protein>
<dbReference type="InterPro" id="IPR018060">
    <property type="entry name" value="HTH_AraC"/>
</dbReference>
<dbReference type="CDD" id="cd17536">
    <property type="entry name" value="REC_YesN-like"/>
    <property type="match status" value="1"/>
</dbReference>
<dbReference type="PANTHER" id="PTHR43280:SF28">
    <property type="entry name" value="HTH-TYPE TRANSCRIPTIONAL ACTIVATOR RHAS"/>
    <property type="match status" value="1"/>
</dbReference>
<evidence type="ECO:0000259" key="5">
    <source>
        <dbReference type="PROSITE" id="PS01124"/>
    </source>
</evidence>
<dbReference type="Pfam" id="PF12833">
    <property type="entry name" value="HTH_18"/>
    <property type="match status" value="1"/>
</dbReference>
<evidence type="ECO:0000256" key="1">
    <source>
        <dbReference type="ARBA" id="ARBA00023015"/>
    </source>
</evidence>
<evidence type="ECO:0000259" key="6">
    <source>
        <dbReference type="PROSITE" id="PS50110"/>
    </source>
</evidence>
<proteinExistence type="predicted"/>
<dbReference type="EMBL" id="JAGDEL010000019">
    <property type="protein sequence ID" value="MBO1514046.1"/>
    <property type="molecule type" value="Genomic_DNA"/>
</dbReference>
<keyword evidence="1" id="KW-0805">Transcription regulation</keyword>
<comment type="caution">
    <text evidence="7">The sequence shown here is derived from an EMBL/GenBank/DDBJ whole genome shotgun (WGS) entry which is preliminary data.</text>
</comment>
<dbReference type="Gene3D" id="3.40.50.2300">
    <property type="match status" value="1"/>
</dbReference>
<evidence type="ECO:0000256" key="2">
    <source>
        <dbReference type="ARBA" id="ARBA00023125"/>
    </source>
</evidence>